<name>A0A0C2GGR4_9BILA</name>
<protein>
    <submittedName>
        <fullName evidence="1">Uncharacterized protein</fullName>
    </submittedName>
</protein>
<dbReference type="SUPFAM" id="SSF47862">
    <property type="entry name" value="Saposin"/>
    <property type="match status" value="1"/>
</dbReference>
<accession>A0A0C2GGR4</accession>
<dbReference type="OrthoDB" id="5863707at2759"/>
<reference evidence="1" key="1">
    <citation type="submission" date="2013-12" db="EMBL/GenBank/DDBJ databases">
        <title>Draft genome of the parsitic nematode Ancylostoma duodenale.</title>
        <authorList>
            <person name="Mitreva M."/>
        </authorList>
    </citation>
    <scope>NUCLEOTIDE SEQUENCE [LARGE SCALE GENOMIC DNA]</scope>
    <source>
        <strain evidence="1">Zhejiang</strain>
    </source>
</reference>
<organism evidence="1 2">
    <name type="scientific">Ancylostoma duodenale</name>
    <dbReference type="NCBI Taxonomy" id="51022"/>
    <lineage>
        <taxon>Eukaryota</taxon>
        <taxon>Metazoa</taxon>
        <taxon>Ecdysozoa</taxon>
        <taxon>Nematoda</taxon>
        <taxon>Chromadorea</taxon>
        <taxon>Rhabditida</taxon>
        <taxon>Rhabditina</taxon>
        <taxon>Rhabditomorpha</taxon>
        <taxon>Strongyloidea</taxon>
        <taxon>Ancylostomatidae</taxon>
        <taxon>Ancylostomatinae</taxon>
        <taxon>Ancylostoma</taxon>
    </lineage>
</organism>
<evidence type="ECO:0000313" key="1">
    <source>
        <dbReference type="EMBL" id="KIH60350.1"/>
    </source>
</evidence>
<dbReference type="Proteomes" id="UP000054047">
    <property type="component" value="Unassembled WGS sequence"/>
</dbReference>
<proteinExistence type="predicted"/>
<sequence>MYLVHFHYPQDLRFFSSRFASLRHISLSRNYGTNVCTSTPHGLREICERFETRVVHELFLWIVKMEQRIEPGRDCTFLHFCPTLTTQPPTTTETQPPTTTGHGFIPFF</sequence>
<evidence type="ECO:0000313" key="2">
    <source>
        <dbReference type="Proteomes" id="UP000054047"/>
    </source>
</evidence>
<dbReference type="InterPro" id="IPR011001">
    <property type="entry name" value="Saposin-like"/>
</dbReference>
<keyword evidence="2" id="KW-1185">Reference proteome</keyword>
<gene>
    <name evidence="1" type="ORF">ANCDUO_09401</name>
</gene>
<dbReference type="AlphaFoldDB" id="A0A0C2GGR4"/>
<dbReference type="EMBL" id="KN731036">
    <property type="protein sequence ID" value="KIH60350.1"/>
    <property type="molecule type" value="Genomic_DNA"/>
</dbReference>